<keyword evidence="3" id="KW-1003">Cell membrane</keyword>
<evidence type="ECO:0000256" key="5">
    <source>
        <dbReference type="ARBA" id="ARBA00022618"/>
    </source>
</evidence>
<dbReference type="GO" id="GO:0051301">
    <property type="term" value="P:cell division"/>
    <property type="evidence" value="ECO:0007669"/>
    <property type="project" value="UniProtKB-KW"/>
</dbReference>
<accession>A0A0B1Q7L1</accession>
<proteinExistence type="inferred from homology"/>
<evidence type="ECO:0000256" key="11">
    <source>
        <dbReference type="SAM" id="MobiDB-lite"/>
    </source>
</evidence>
<keyword evidence="5" id="KW-0132">Cell division</keyword>
<evidence type="ECO:0000256" key="7">
    <source>
        <dbReference type="ARBA" id="ARBA00022989"/>
    </source>
</evidence>
<dbReference type="RefSeq" id="WP_039191823.1">
    <property type="nucleotide sequence ID" value="NZ_BBWQ01000001.1"/>
</dbReference>
<dbReference type="STRING" id="370622.LA66_09585"/>
<dbReference type="Proteomes" id="UP000030826">
    <property type="component" value="Unassembled WGS sequence"/>
</dbReference>
<feature type="compositionally biased region" description="Low complexity" evidence="11">
    <location>
        <begin position="1"/>
        <end position="11"/>
    </location>
</feature>
<reference evidence="12" key="2">
    <citation type="journal article" date="2015" name="Proc. Natl. Acad. Sci. U.S.A.">
        <title>Bacterial clade with the ribosomal RNA operon on a small plasmid rather than the chromosome.</title>
        <authorList>
            <person name="Anda M."/>
            <person name="Ohtsubo Y."/>
            <person name="Okubo T."/>
            <person name="Sugawara M."/>
            <person name="Nagata Y."/>
            <person name="Tsuda M."/>
            <person name="Minamisawa K."/>
            <person name="Mitsui H."/>
        </authorList>
    </citation>
    <scope>NUCLEOTIDE SEQUENCE</scope>
    <source>
        <strain evidence="12">DSM 21988</strain>
    </source>
</reference>
<evidence type="ECO:0000256" key="6">
    <source>
        <dbReference type="ARBA" id="ARBA00022692"/>
    </source>
</evidence>
<gene>
    <name evidence="13" type="ORF">LA66_09585</name>
</gene>
<dbReference type="InterPro" id="IPR003400">
    <property type="entry name" value="ExbD"/>
</dbReference>
<dbReference type="GO" id="GO:0015031">
    <property type="term" value="P:protein transport"/>
    <property type="evidence" value="ECO:0007669"/>
    <property type="project" value="UniProtKB-KW"/>
</dbReference>
<reference evidence="13 14" key="1">
    <citation type="submission" date="2014-09" db="EMBL/GenBank/DDBJ databases">
        <title>Isolation and characterization of Aurantimonas altamirensis ON-56566 from clinical sample following a dog bite.</title>
        <authorList>
            <person name="Eshaghi A."/>
            <person name="Li A."/>
            <person name="Shahinas D."/>
            <person name="Bahn P."/>
            <person name="Kus J.V."/>
            <person name="Patel S.N."/>
        </authorList>
    </citation>
    <scope>NUCLEOTIDE SEQUENCE [LARGE SCALE GENOMIC DNA]</scope>
    <source>
        <strain evidence="13 14">ON-56566</strain>
    </source>
</reference>
<keyword evidence="10" id="KW-0813">Transport</keyword>
<comment type="similarity">
    <text evidence="2 10">Belongs to the ExbD/TolR family.</text>
</comment>
<dbReference type="NCBIfam" id="TIGR02801">
    <property type="entry name" value="tolR"/>
    <property type="match status" value="1"/>
</dbReference>
<evidence type="ECO:0000256" key="3">
    <source>
        <dbReference type="ARBA" id="ARBA00022475"/>
    </source>
</evidence>
<dbReference type="PANTHER" id="PTHR30558">
    <property type="entry name" value="EXBD MEMBRANE COMPONENT OF PMF-DRIVEN MACROMOLECULE IMPORT SYSTEM"/>
    <property type="match status" value="1"/>
</dbReference>
<dbReference type="GO" id="GO:0005886">
    <property type="term" value="C:plasma membrane"/>
    <property type="evidence" value="ECO:0007669"/>
    <property type="project" value="UniProtKB-SubCell"/>
</dbReference>
<keyword evidence="9" id="KW-0131">Cell cycle</keyword>
<dbReference type="Pfam" id="PF02472">
    <property type="entry name" value="ExbD"/>
    <property type="match status" value="1"/>
</dbReference>
<feature type="region of interest" description="Disordered" evidence="11">
    <location>
        <begin position="1"/>
        <end position="22"/>
    </location>
</feature>
<evidence type="ECO:0000256" key="4">
    <source>
        <dbReference type="ARBA" id="ARBA00022519"/>
    </source>
</evidence>
<keyword evidence="4" id="KW-0997">Cell inner membrane</keyword>
<sequence length="148" mass="15874">MAISGMPSGSSRGRRGRAKRAPMSEINMTPMVDVMLVLLIIFMVSAPLMTVGVPLDLPKTQARALNADTQPITIAIQADGKVFIQETEVEPEALVPQLQAIAQTGYEERIFIRADQAADYGAVARVMARISAAGYSNIGLVTAQETRS</sequence>
<dbReference type="OrthoDB" id="9798629at2"/>
<dbReference type="EMBL" id="JRFJ01000002">
    <property type="protein sequence ID" value="KHJ54810.1"/>
    <property type="molecule type" value="Genomic_DNA"/>
</dbReference>
<dbReference type="Gene3D" id="3.30.420.270">
    <property type="match status" value="1"/>
</dbReference>
<organism evidence="13 14">
    <name type="scientific">Aureimonas altamirensis</name>
    <dbReference type="NCBI Taxonomy" id="370622"/>
    <lineage>
        <taxon>Bacteria</taxon>
        <taxon>Pseudomonadati</taxon>
        <taxon>Pseudomonadota</taxon>
        <taxon>Alphaproteobacteria</taxon>
        <taxon>Hyphomicrobiales</taxon>
        <taxon>Aurantimonadaceae</taxon>
        <taxon>Aureimonas</taxon>
    </lineage>
</organism>
<dbReference type="InterPro" id="IPR014168">
    <property type="entry name" value="Tol-Pal_TolR"/>
</dbReference>
<keyword evidence="8" id="KW-0472">Membrane</keyword>
<evidence type="ECO:0000256" key="8">
    <source>
        <dbReference type="ARBA" id="ARBA00023136"/>
    </source>
</evidence>
<dbReference type="GO" id="GO:0022857">
    <property type="term" value="F:transmembrane transporter activity"/>
    <property type="evidence" value="ECO:0007669"/>
    <property type="project" value="InterPro"/>
</dbReference>
<evidence type="ECO:0000313" key="13">
    <source>
        <dbReference type="EMBL" id="KHJ54810.1"/>
    </source>
</evidence>
<keyword evidence="7" id="KW-1133">Transmembrane helix</keyword>
<evidence type="ECO:0000256" key="1">
    <source>
        <dbReference type="ARBA" id="ARBA00004162"/>
    </source>
</evidence>
<protein>
    <submittedName>
        <fullName evidence="13">Biopolymer transporter ExbD</fullName>
    </submittedName>
    <submittedName>
        <fullName evidence="12">ExbD/TolR family TonB system transport protein</fullName>
    </submittedName>
</protein>
<dbReference type="PANTHER" id="PTHR30558:SF7">
    <property type="entry name" value="TOL-PAL SYSTEM PROTEIN TOLR"/>
    <property type="match status" value="1"/>
</dbReference>
<evidence type="ECO:0000256" key="10">
    <source>
        <dbReference type="RuleBase" id="RU003879"/>
    </source>
</evidence>
<evidence type="ECO:0000313" key="14">
    <source>
        <dbReference type="Proteomes" id="UP000030826"/>
    </source>
</evidence>
<name>A0A0B1Q7L1_9HYPH</name>
<comment type="subcellular location">
    <subcellularLocation>
        <location evidence="1">Cell membrane</location>
        <topology evidence="1">Single-pass membrane protein</topology>
    </subcellularLocation>
    <subcellularLocation>
        <location evidence="10">Cell membrane</location>
        <topology evidence="10">Single-pass type II membrane protein</topology>
    </subcellularLocation>
</comment>
<evidence type="ECO:0000256" key="2">
    <source>
        <dbReference type="ARBA" id="ARBA00005811"/>
    </source>
</evidence>
<dbReference type="EMBL" id="LC066370">
    <property type="protein sequence ID" value="BAT25781.1"/>
    <property type="molecule type" value="Genomic_DNA"/>
</dbReference>
<evidence type="ECO:0000313" key="12">
    <source>
        <dbReference type="EMBL" id="BAT25781.1"/>
    </source>
</evidence>
<keyword evidence="6 10" id="KW-0812">Transmembrane</keyword>
<keyword evidence="10" id="KW-0653">Protein transport</keyword>
<evidence type="ECO:0000256" key="9">
    <source>
        <dbReference type="ARBA" id="ARBA00023306"/>
    </source>
</evidence>
<dbReference type="AlphaFoldDB" id="A0A0B1Q7L1"/>